<dbReference type="Pfam" id="PF01695">
    <property type="entry name" value="IstB_IS21"/>
    <property type="match status" value="1"/>
</dbReference>
<evidence type="ECO:0000259" key="1">
    <source>
        <dbReference type="Pfam" id="PF01695"/>
    </source>
</evidence>
<dbReference type="CDD" id="cd00009">
    <property type="entry name" value="AAA"/>
    <property type="match status" value="1"/>
</dbReference>
<dbReference type="SUPFAM" id="SSF52540">
    <property type="entry name" value="P-loop containing nucleoside triphosphate hydrolases"/>
    <property type="match status" value="1"/>
</dbReference>
<dbReference type="AlphaFoldDB" id="A0A383A9D1"/>
<organism evidence="2">
    <name type="scientific">marine metagenome</name>
    <dbReference type="NCBI Taxonomy" id="408172"/>
    <lineage>
        <taxon>unclassified sequences</taxon>
        <taxon>metagenomes</taxon>
        <taxon>ecological metagenomes</taxon>
    </lineage>
</organism>
<dbReference type="GO" id="GO:0006260">
    <property type="term" value="P:DNA replication"/>
    <property type="evidence" value="ECO:0007669"/>
    <property type="project" value="TreeGrafter"/>
</dbReference>
<dbReference type="PANTHER" id="PTHR30050:SF4">
    <property type="entry name" value="ATP-BINDING PROTEIN RV3427C IN INSERTION SEQUENCE-RELATED"/>
    <property type="match status" value="1"/>
</dbReference>
<gene>
    <name evidence="2" type="ORF">METZ01_LOCUS457330</name>
</gene>
<dbReference type="InterPro" id="IPR027417">
    <property type="entry name" value="P-loop_NTPase"/>
</dbReference>
<evidence type="ECO:0000313" key="2">
    <source>
        <dbReference type="EMBL" id="SVE04476.1"/>
    </source>
</evidence>
<dbReference type="EMBL" id="UINC01190352">
    <property type="protein sequence ID" value="SVE04476.1"/>
    <property type="molecule type" value="Genomic_DNA"/>
</dbReference>
<accession>A0A383A9D1</accession>
<sequence>VTFNDVRVGGYEEFSEPISFRNAYHEATSFAHDPKGWLVLSGPSGSGKTLLAAAITNFLISKERAVRYVLSSNFIDQLRSSFDNESDEYFSRLFSQFLDAPVLVLDDLGHQSDTPWANEKLDQVLTNRFNKRLPTVI</sequence>
<dbReference type="GO" id="GO:0005524">
    <property type="term" value="F:ATP binding"/>
    <property type="evidence" value="ECO:0007669"/>
    <property type="project" value="InterPro"/>
</dbReference>
<dbReference type="InterPro" id="IPR002611">
    <property type="entry name" value="IstB_ATP-bd"/>
</dbReference>
<feature type="non-terminal residue" evidence="2">
    <location>
        <position position="137"/>
    </location>
</feature>
<reference evidence="2" key="1">
    <citation type="submission" date="2018-05" db="EMBL/GenBank/DDBJ databases">
        <authorList>
            <person name="Lanie J.A."/>
            <person name="Ng W.-L."/>
            <person name="Kazmierczak K.M."/>
            <person name="Andrzejewski T.M."/>
            <person name="Davidsen T.M."/>
            <person name="Wayne K.J."/>
            <person name="Tettelin H."/>
            <person name="Glass J.I."/>
            <person name="Rusch D."/>
            <person name="Podicherti R."/>
            <person name="Tsui H.-C.T."/>
            <person name="Winkler M.E."/>
        </authorList>
    </citation>
    <scope>NUCLEOTIDE SEQUENCE</scope>
</reference>
<feature type="non-terminal residue" evidence="2">
    <location>
        <position position="1"/>
    </location>
</feature>
<dbReference type="Gene3D" id="3.40.50.300">
    <property type="entry name" value="P-loop containing nucleotide triphosphate hydrolases"/>
    <property type="match status" value="1"/>
</dbReference>
<feature type="domain" description="IstB-like ATP-binding" evidence="1">
    <location>
        <begin position="35"/>
        <end position="132"/>
    </location>
</feature>
<proteinExistence type="predicted"/>
<name>A0A383A9D1_9ZZZZ</name>
<dbReference type="PANTHER" id="PTHR30050">
    <property type="entry name" value="CHROMOSOMAL REPLICATION INITIATOR PROTEIN DNAA"/>
    <property type="match status" value="1"/>
</dbReference>
<protein>
    <recommendedName>
        <fullName evidence="1">IstB-like ATP-binding domain-containing protein</fullName>
    </recommendedName>
</protein>